<evidence type="ECO:0000256" key="1">
    <source>
        <dbReference type="ARBA" id="ARBA00004651"/>
    </source>
</evidence>
<dbReference type="OrthoDB" id="43026at2157"/>
<keyword evidence="8" id="KW-1185">Reference proteome</keyword>
<feature type="transmembrane region" description="Helical" evidence="6">
    <location>
        <begin position="403"/>
        <end position="422"/>
    </location>
</feature>
<feature type="transmembrane region" description="Helical" evidence="6">
    <location>
        <begin position="375"/>
        <end position="397"/>
    </location>
</feature>
<reference evidence="8" key="1">
    <citation type="submission" date="2017-06" db="EMBL/GenBank/DDBJ databases">
        <authorList>
            <person name="Cremers G."/>
        </authorList>
    </citation>
    <scope>NUCLEOTIDE SEQUENCE [LARGE SCALE GENOMIC DNA]</scope>
</reference>
<dbReference type="RefSeq" id="WP_096203699.1">
    <property type="nucleotide sequence ID" value="NZ_FZMP01000017.1"/>
</dbReference>
<keyword evidence="2" id="KW-1003">Cell membrane</keyword>
<name>A0A284VJ79_9EURY</name>
<feature type="transmembrane region" description="Helical" evidence="6">
    <location>
        <begin position="120"/>
        <end position="139"/>
    </location>
</feature>
<feature type="transmembrane region" description="Helical" evidence="6">
    <location>
        <begin position="181"/>
        <end position="199"/>
    </location>
</feature>
<evidence type="ECO:0000313" key="8">
    <source>
        <dbReference type="Proteomes" id="UP000218615"/>
    </source>
</evidence>
<keyword evidence="3 6" id="KW-0812">Transmembrane</keyword>
<feature type="transmembrane region" description="Helical" evidence="6">
    <location>
        <begin position="45"/>
        <end position="65"/>
    </location>
</feature>
<sequence>MTPKVQLKRELGLLEITLSGVGIILGAGIYALIGKATGLAGNAVWLSFALSALVAVFTGLSYAELSSMFPKASAEHEYARSAFGNRLAFIIGWLVILSGIIGASTVALGFGGYFNSFFSIPPLVSGFVLIIALSFLLFYGIRESAWFAIVATLVETAGLILVIYIGLPYLGKVNYFEMPNGLAGVFQASALVFFAYTGFESIVKLSEETKAPEKTIPRGLLLAILISIILYVLVAVAAVSVTGWEKLATSGAPFADLAFIALGSEAFTLLTVIALFATANTVLLMLLGSSRIIYGMADSSTLPVILAQVHPARRTPWVAIFIAMVLSMLFIFAGDIAFVANIANFTLFVTFFVINAAVILLRYKKPQMKRPFRVPISIGKFTVLPFFGILFCIFMLFQLEWMVLLIGAALVIMGWLLSYVNIKKV</sequence>
<dbReference type="Gene3D" id="1.20.1740.10">
    <property type="entry name" value="Amino acid/polyamine transporter I"/>
    <property type="match status" value="1"/>
</dbReference>
<proteinExistence type="predicted"/>
<evidence type="ECO:0000256" key="6">
    <source>
        <dbReference type="SAM" id="Phobius"/>
    </source>
</evidence>
<organism evidence="7 8">
    <name type="scientific">Candidatus Methanoperedens nitratireducens</name>
    <dbReference type="NCBI Taxonomy" id="1392998"/>
    <lineage>
        <taxon>Archaea</taxon>
        <taxon>Methanobacteriati</taxon>
        <taxon>Methanobacteriota</taxon>
        <taxon>Stenosarchaea group</taxon>
        <taxon>Methanomicrobia</taxon>
        <taxon>Methanosarcinales</taxon>
        <taxon>ANME-2 cluster</taxon>
        <taxon>Candidatus Methanoperedentaceae</taxon>
        <taxon>Candidatus Methanoperedens</taxon>
    </lineage>
</organism>
<protein>
    <submittedName>
        <fullName evidence="7">Amino acid/polyamine/organocation transporter, APC superfamily</fullName>
    </submittedName>
</protein>
<feature type="transmembrane region" description="Helical" evidence="6">
    <location>
        <begin position="220"/>
        <end position="239"/>
    </location>
</feature>
<keyword evidence="5 6" id="KW-0472">Membrane</keyword>
<feature type="transmembrane region" description="Helical" evidence="6">
    <location>
        <begin position="259"/>
        <end position="287"/>
    </location>
</feature>
<evidence type="ECO:0000256" key="2">
    <source>
        <dbReference type="ARBA" id="ARBA00022475"/>
    </source>
</evidence>
<evidence type="ECO:0000256" key="4">
    <source>
        <dbReference type="ARBA" id="ARBA00022989"/>
    </source>
</evidence>
<evidence type="ECO:0000256" key="5">
    <source>
        <dbReference type="ARBA" id="ARBA00023136"/>
    </source>
</evidence>
<gene>
    <name evidence="7" type="ORF">MNV_1130010</name>
</gene>
<dbReference type="Pfam" id="PF13520">
    <property type="entry name" value="AA_permease_2"/>
    <property type="match status" value="1"/>
</dbReference>
<feature type="transmembrane region" description="Helical" evidence="6">
    <location>
        <begin position="317"/>
        <end position="339"/>
    </location>
</feature>
<dbReference type="GO" id="GO:0005886">
    <property type="term" value="C:plasma membrane"/>
    <property type="evidence" value="ECO:0007669"/>
    <property type="project" value="UniProtKB-SubCell"/>
</dbReference>
<dbReference type="PANTHER" id="PTHR42770">
    <property type="entry name" value="AMINO ACID TRANSPORTER-RELATED"/>
    <property type="match status" value="1"/>
</dbReference>
<feature type="transmembrane region" description="Helical" evidence="6">
    <location>
        <begin position="146"/>
        <end position="169"/>
    </location>
</feature>
<dbReference type="EMBL" id="FZMP01000017">
    <property type="protein sequence ID" value="SNQ59303.1"/>
    <property type="molecule type" value="Genomic_DNA"/>
</dbReference>
<evidence type="ECO:0000313" key="7">
    <source>
        <dbReference type="EMBL" id="SNQ59303.1"/>
    </source>
</evidence>
<keyword evidence="4 6" id="KW-1133">Transmembrane helix</keyword>
<dbReference type="PANTHER" id="PTHR42770:SF11">
    <property type="entry name" value="INNER MEMBRANE TRANSPORT PROTEIN YBAT"/>
    <property type="match status" value="1"/>
</dbReference>
<feature type="transmembrane region" description="Helical" evidence="6">
    <location>
        <begin position="12"/>
        <end position="33"/>
    </location>
</feature>
<dbReference type="GO" id="GO:0022857">
    <property type="term" value="F:transmembrane transporter activity"/>
    <property type="evidence" value="ECO:0007669"/>
    <property type="project" value="InterPro"/>
</dbReference>
<dbReference type="Proteomes" id="UP000218615">
    <property type="component" value="Unassembled WGS sequence"/>
</dbReference>
<dbReference type="InterPro" id="IPR050367">
    <property type="entry name" value="APC_superfamily"/>
</dbReference>
<feature type="transmembrane region" description="Helical" evidence="6">
    <location>
        <begin position="345"/>
        <end position="363"/>
    </location>
</feature>
<comment type="subcellular location">
    <subcellularLocation>
        <location evidence="1">Cell membrane</location>
        <topology evidence="1">Multi-pass membrane protein</topology>
    </subcellularLocation>
</comment>
<dbReference type="PIRSF" id="PIRSF006060">
    <property type="entry name" value="AA_transporter"/>
    <property type="match status" value="1"/>
</dbReference>
<evidence type="ECO:0000256" key="3">
    <source>
        <dbReference type="ARBA" id="ARBA00022692"/>
    </source>
</evidence>
<dbReference type="InterPro" id="IPR002293">
    <property type="entry name" value="AA/rel_permease1"/>
</dbReference>
<dbReference type="AlphaFoldDB" id="A0A284VJ79"/>
<feature type="transmembrane region" description="Helical" evidence="6">
    <location>
        <begin position="86"/>
        <end position="114"/>
    </location>
</feature>
<accession>A0A284VJ79</accession>